<feature type="compositionally biased region" description="Low complexity" evidence="1">
    <location>
        <begin position="193"/>
        <end position="202"/>
    </location>
</feature>
<dbReference type="EMBL" id="BOOU01000042">
    <property type="protein sequence ID" value="GII77872.1"/>
    <property type="molecule type" value="Genomic_DNA"/>
</dbReference>
<dbReference type="AlphaFoldDB" id="A0A919R662"/>
<feature type="chain" id="PRO_5039423835" description="Lipoprotein" evidence="2">
    <location>
        <begin position="24"/>
        <end position="220"/>
    </location>
</feature>
<keyword evidence="4" id="KW-1185">Reference proteome</keyword>
<sequence>MKSNRLRVLLAAAAATAGLTACSSPVGVGTAATVGGERITTARLNADVVEFQNAVRTAKIPPDQLQIQSSVPQAVLLQLVQMRQFRQFAERQGVTVSDGDLDKFVAEQGGLEKIGPNALIRGVPPSETREWIRTALIYQKSLERFGANLTDQASQQAAQAKLFQQLDTIPIKVAHRYGTWDTQRGLVEEPRFGAPAQAEAPAGGQGQGGGQGEPDPATGQ</sequence>
<evidence type="ECO:0000256" key="2">
    <source>
        <dbReference type="SAM" id="SignalP"/>
    </source>
</evidence>
<feature type="signal peptide" evidence="2">
    <location>
        <begin position="1"/>
        <end position="23"/>
    </location>
</feature>
<feature type="region of interest" description="Disordered" evidence="1">
    <location>
        <begin position="185"/>
        <end position="220"/>
    </location>
</feature>
<dbReference type="RefSeq" id="WP_203984919.1">
    <property type="nucleotide sequence ID" value="NZ_BOOU01000042.1"/>
</dbReference>
<reference evidence="3" key="1">
    <citation type="submission" date="2021-01" db="EMBL/GenBank/DDBJ databases">
        <title>Whole genome shotgun sequence of Sphaerisporangium rufum NBRC 109079.</title>
        <authorList>
            <person name="Komaki H."/>
            <person name="Tamura T."/>
        </authorList>
    </citation>
    <scope>NUCLEOTIDE SEQUENCE</scope>
    <source>
        <strain evidence="3">NBRC 109079</strain>
    </source>
</reference>
<protein>
    <recommendedName>
        <fullName evidence="5">Lipoprotein</fullName>
    </recommendedName>
</protein>
<dbReference type="Gene3D" id="1.10.4030.10">
    <property type="entry name" value="Porin chaperone SurA, peptide-binding domain"/>
    <property type="match status" value="1"/>
</dbReference>
<evidence type="ECO:0000313" key="3">
    <source>
        <dbReference type="EMBL" id="GII77872.1"/>
    </source>
</evidence>
<evidence type="ECO:0000313" key="4">
    <source>
        <dbReference type="Proteomes" id="UP000655287"/>
    </source>
</evidence>
<gene>
    <name evidence="3" type="ORF">Sru01_28540</name>
</gene>
<comment type="caution">
    <text evidence="3">The sequence shown here is derived from an EMBL/GenBank/DDBJ whole genome shotgun (WGS) entry which is preliminary data.</text>
</comment>
<dbReference type="Pfam" id="PF13624">
    <property type="entry name" value="SurA_N_3"/>
    <property type="match status" value="1"/>
</dbReference>
<dbReference type="PROSITE" id="PS51257">
    <property type="entry name" value="PROKAR_LIPOPROTEIN"/>
    <property type="match status" value="1"/>
</dbReference>
<dbReference type="InterPro" id="IPR027304">
    <property type="entry name" value="Trigger_fact/SurA_dom_sf"/>
</dbReference>
<dbReference type="Proteomes" id="UP000655287">
    <property type="component" value="Unassembled WGS sequence"/>
</dbReference>
<dbReference type="SUPFAM" id="SSF109998">
    <property type="entry name" value="Triger factor/SurA peptide-binding domain-like"/>
    <property type="match status" value="1"/>
</dbReference>
<feature type="compositionally biased region" description="Gly residues" evidence="1">
    <location>
        <begin position="203"/>
        <end position="212"/>
    </location>
</feature>
<keyword evidence="2" id="KW-0732">Signal</keyword>
<evidence type="ECO:0000256" key="1">
    <source>
        <dbReference type="SAM" id="MobiDB-lite"/>
    </source>
</evidence>
<accession>A0A919R662</accession>
<evidence type="ECO:0008006" key="5">
    <source>
        <dbReference type="Google" id="ProtNLM"/>
    </source>
</evidence>
<organism evidence="3 4">
    <name type="scientific">Sphaerisporangium rufum</name>
    <dbReference type="NCBI Taxonomy" id="1381558"/>
    <lineage>
        <taxon>Bacteria</taxon>
        <taxon>Bacillati</taxon>
        <taxon>Actinomycetota</taxon>
        <taxon>Actinomycetes</taxon>
        <taxon>Streptosporangiales</taxon>
        <taxon>Streptosporangiaceae</taxon>
        <taxon>Sphaerisporangium</taxon>
    </lineage>
</organism>
<name>A0A919R662_9ACTN</name>
<proteinExistence type="predicted"/>